<protein>
    <recommendedName>
        <fullName evidence="3">WXG100 family type VII secretion target</fullName>
    </recommendedName>
</protein>
<evidence type="ECO:0008006" key="3">
    <source>
        <dbReference type="Google" id="ProtNLM"/>
    </source>
</evidence>
<sequence>MSDNPLVATAAASQPTAFGGAYLLQDAADLSHALQSGDWVEGGVAAFSTVLDTVGAVIDPIGTLIANGLGWVIDHIEPLRGWLQDLSGNAAEVQAFSQTWANAAGKLQQVGGDIAHRLGDIEGMSGEAVDAYRAHGQRMADSVSSMGTWANAVSSGLEIASTLVQAVYELVRDAISQVVGTAISAAITTAATAGFGAPVAVGQIVTKVASLATKVGRFLEHLLTSLRRAVPLIDKLAGAASKVAGHIADWLRGFRPGAAPSKVEVTPVVHPPASFGVAPRMQYRKTFLEAHPEIAPGDVTVHHAVEQQVLVNIPGLVTPSQMHSLENLRGIPNEINSPLHLKTIRREWDVFYEMNPDPSVQDLLDHATYIDDKYGHLFIPPIR</sequence>
<reference evidence="1 2" key="1">
    <citation type="submission" date="2016-10" db="EMBL/GenBank/DDBJ databases">
        <authorList>
            <person name="de Groot N.N."/>
        </authorList>
    </citation>
    <scope>NUCLEOTIDE SEQUENCE [LARGE SCALE GENOMIC DNA]</scope>
    <source>
        <strain evidence="1 2">StLB037</strain>
    </source>
</reference>
<gene>
    <name evidence="1" type="ORF">SAMN04487788_2312</name>
</gene>
<dbReference type="RefSeq" id="WP_074695759.1">
    <property type="nucleotide sequence ID" value="NZ_FNJN01000004.1"/>
</dbReference>
<evidence type="ECO:0000313" key="2">
    <source>
        <dbReference type="Proteomes" id="UP000186456"/>
    </source>
</evidence>
<evidence type="ECO:0000313" key="1">
    <source>
        <dbReference type="EMBL" id="SDP13946.1"/>
    </source>
</evidence>
<dbReference type="SUPFAM" id="SSF58104">
    <property type="entry name" value="Methyl-accepting chemotaxis protein (MCP) signaling domain"/>
    <property type="match status" value="1"/>
</dbReference>
<proteinExistence type="predicted"/>
<name>A0A1H0QB93_MICTS</name>
<accession>A0A1H0QB93</accession>
<dbReference type="Proteomes" id="UP000186456">
    <property type="component" value="Unassembled WGS sequence"/>
</dbReference>
<dbReference type="AlphaFoldDB" id="A0A1H0QB93"/>
<organism evidence="1 2">
    <name type="scientific">Microbacterium testaceum (strain StLB037)</name>
    <dbReference type="NCBI Taxonomy" id="979556"/>
    <lineage>
        <taxon>Bacteria</taxon>
        <taxon>Bacillati</taxon>
        <taxon>Actinomycetota</taxon>
        <taxon>Actinomycetes</taxon>
        <taxon>Micrococcales</taxon>
        <taxon>Microbacteriaceae</taxon>
        <taxon>Microbacterium</taxon>
    </lineage>
</organism>
<dbReference type="EMBL" id="FNJN01000004">
    <property type="protein sequence ID" value="SDP13946.1"/>
    <property type="molecule type" value="Genomic_DNA"/>
</dbReference>